<reference evidence="2 3" key="1">
    <citation type="journal article" date="2019" name="Int. J. Syst. Evol. Microbiol.">
        <title>The Global Catalogue of Microorganisms (GCM) 10K type strain sequencing project: providing services to taxonomists for standard genome sequencing and annotation.</title>
        <authorList>
            <consortium name="The Broad Institute Genomics Platform"/>
            <consortium name="The Broad Institute Genome Sequencing Center for Infectious Disease"/>
            <person name="Wu L."/>
            <person name="Ma J."/>
        </authorList>
    </citation>
    <scope>NUCLEOTIDE SEQUENCE [LARGE SCALE GENOMIC DNA]</scope>
    <source>
        <strain evidence="2 3">JCM 13004</strain>
    </source>
</reference>
<feature type="chain" id="PRO_5045744124" description="Secreted protein" evidence="1">
    <location>
        <begin position="26"/>
        <end position="108"/>
    </location>
</feature>
<accession>A0ABN1WPI1</accession>
<proteinExistence type="predicted"/>
<sequence length="108" mass="10745">MALPKKLTGILVAALVLGGSGAAQLAAAAPAAAYPPCYLAADGDNGGEALCMDVPAYRVVLSCTHDGAPYAVHGPIGGYGDESDAVCNDGDTLANLTTPRLSVSWEGL</sequence>
<evidence type="ECO:0000313" key="2">
    <source>
        <dbReference type="EMBL" id="GAA1258646.1"/>
    </source>
</evidence>
<evidence type="ECO:0000313" key="3">
    <source>
        <dbReference type="Proteomes" id="UP001500037"/>
    </source>
</evidence>
<name>A0ABN1WPI1_9ACTN</name>
<gene>
    <name evidence="2" type="ORF">GCM10009665_56010</name>
</gene>
<dbReference type="Proteomes" id="UP001500037">
    <property type="component" value="Unassembled WGS sequence"/>
</dbReference>
<evidence type="ECO:0008006" key="4">
    <source>
        <dbReference type="Google" id="ProtNLM"/>
    </source>
</evidence>
<comment type="caution">
    <text evidence="2">The sequence shown here is derived from an EMBL/GenBank/DDBJ whole genome shotgun (WGS) entry which is preliminary data.</text>
</comment>
<keyword evidence="3" id="KW-1185">Reference proteome</keyword>
<dbReference type="EMBL" id="BAAALF010000130">
    <property type="protein sequence ID" value="GAA1258646.1"/>
    <property type="molecule type" value="Genomic_DNA"/>
</dbReference>
<feature type="signal peptide" evidence="1">
    <location>
        <begin position="1"/>
        <end position="25"/>
    </location>
</feature>
<protein>
    <recommendedName>
        <fullName evidence="4">Secreted protein</fullName>
    </recommendedName>
</protein>
<keyword evidence="1" id="KW-0732">Signal</keyword>
<evidence type="ECO:0000256" key="1">
    <source>
        <dbReference type="SAM" id="SignalP"/>
    </source>
</evidence>
<organism evidence="2 3">
    <name type="scientific">Kitasatospora nipponensis</name>
    <dbReference type="NCBI Taxonomy" id="258049"/>
    <lineage>
        <taxon>Bacteria</taxon>
        <taxon>Bacillati</taxon>
        <taxon>Actinomycetota</taxon>
        <taxon>Actinomycetes</taxon>
        <taxon>Kitasatosporales</taxon>
        <taxon>Streptomycetaceae</taxon>
        <taxon>Kitasatospora</taxon>
    </lineage>
</organism>
<dbReference type="RefSeq" id="WP_344444801.1">
    <property type="nucleotide sequence ID" value="NZ_BAAALF010000130.1"/>
</dbReference>